<evidence type="ECO:0000313" key="5">
    <source>
        <dbReference type="EMBL" id="CAE7149101.1"/>
    </source>
</evidence>
<evidence type="ECO:0000259" key="4">
    <source>
        <dbReference type="PROSITE" id="PS50405"/>
    </source>
</evidence>
<dbReference type="SUPFAM" id="SSF47616">
    <property type="entry name" value="GST C-terminal domain-like"/>
    <property type="match status" value="1"/>
</dbReference>
<dbReference type="CDD" id="cd10292">
    <property type="entry name" value="GST_C_YghU_like"/>
    <property type="match status" value="1"/>
</dbReference>
<dbReference type="SUPFAM" id="SSF52833">
    <property type="entry name" value="Thioredoxin-like"/>
    <property type="match status" value="1"/>
</dbReference>
<proteinExistence type="inferred from homology"/>
<dbReference type="SFLD" id="SFLDS00019">
    <property type="entry name" value="Glutathione_Transferase_(cytos"/>
    <property type="match status" value="1"/>
</dbReference>
<organism evidence="5 6">
    <name type="scientific">Symbiodinium pilosum</name>
    <name type="common">Dinoflagellate</name>
    <dbReference type="NCBI Taxonomy" id="2952"/>
    <lineage>
        <taxon>Eukaryota</taxon>
        <taxon>Sar</taxon>
        <taxon>Alveolata</taxon>
        <taxon>Dinophyceae</taxon>
        <taxon>Suessiales</taxon>
        <taxon>Symbiodiniaceae</taxon>
        <taxon>Symbiodinium</taxon>
    </lineage>
</organism>
<dbReference type="SFLD" id="SFLDG01151">
    <property type="entry name" value="Main.2:_Nu-like"/>
    <property type="match status" value="1"/>
</dbReference>
<dbReference type="InterPro" id="IPR036282">
    <property type="entry name" value="Glutathione-S-Trfase_C_sf"/>
</dbReference>
<gene>
    <name evidence="5" type="primary">yghU</name>
    <name evidence="5" type="ORF">SPIL2461_LOCUS83</name>
</gene>
<keyword evidence="6" id="KW-1185">Reference proteome</keyword>
<comment type="similarity">
    <text evidence="1">Belongs to the GST superfamily.</text>
</comment>
<dbReference type="SFLD" id="SFLDG00358">
    <property type="entry name" value="Main_(cytGST)"/>
    <property type="match status" value="1"/>
</dbReference>
<dbReference type="CDD" id="cd03048">
    <property type="entry name" value="GST_N_Ure2p_like"/>
    <property type="match status" value="1"/>
</dbReference>
<dbReference type="Pfam" id="PF02798">
    <property type="entry name" value="GST_N"/>
    <property type="match status" value="1"/>
</dbReference>
<dbReference type="EMBL" id="CAJNIZ010000001">
    <property type="protein sequence ID" value="CAE7149101.1"/>
    <property type="molecule type" value="Genomic_DNA"/>
</dbReference>
<dbReference type="Gene3D" id="3.40.30.10">
    <property type="entry name" value="Glutaredoxin"/>
    <property type="match status" value="1"/>
</dbReference>
<dbReference type="PANTHER" id="PTHR44051">
    <property type="entry name" value="GLUTATHIONE S-TRANSFERASE-RELATED"/>
    <property type="match status" value="1"/>
</dbReference>
<dbReference type="InterPro" id="IPR036249">
    <property type="entry name" value="Thioredoxin-like_sf"/>
</dbReference>
<feature type="compositionally biased region" description="Basic and acidic residues" evidence="2">
    <location>
        <begin position="382"/>
        <end position="397"/>
    </location>
</feature>
<dbReference type="AlphaFoldDB" id="A0A812IMN5"/>
<dbReference type="PROSITE" id="PS50404">
    <property type="entry name" value="GST_NTER"/>
    <property type="match status" value="1"/>
</dbReference>
<dbReference type="Gene3D" id="1.20.1050.10">
    <property type="match status" value="1"/>
</dbReference>
<evidence type="ECO:0000256" key="1">
    <source>
        <dbReference type="ARBA" id="ARBA00007409"/>
    </source>
</evidence>
<dbReference type="Pfam" id="PF23951">
    <property type="entry name" value="DUF7282"/>
    <property type="match status" value="1"/>
</dbReference>
<protein>
    <submittedName>
        <fullName evidence="5">YghU protein</fullName>
    </submittedName>
</protein>
<dbReference type="InterPro" id="IPR004045">
    <property type="entry name" value="Glutathione_S-Trfase_N"/>
</dbReference>
<dbReference type="OrthoDB" id="445970at2759"/>
<sequence>MNLQAEEAATPAFSMGNGANNWIDVAGVTRNDSVLTFPEVQIDGNGWLVIHPFEDGKPNGDKYVAQTYLKDGINKNVNIDVLKGLTQGEMFIVMLHRDLNENKVLDFIFIDDTNVMDRAVFEGSRMIGHAIPETQSRFANINRPIAGATHDKALPVGEHPLQLYSLATPNGVKVTILLEELLAIGMKDAEYDAWLINIGDGEQFSSGFVDINPNSKIPALVDHSTATPTRVFESGAIMLYLAEKFEAFVPLKEPGRAECLSWLFWQIGSAPYLGGGFGHFYAYAPEKWEYPINRFAMEIKRQLDVLDRNLASRKFLCGDDYNIADMAVYSWYGQLVLTGLYESKEFLDVASYTNVIRWATEIHNRPAARRGRKVNRASKSGVAERHDASDLDALEKN</sequence>
<feature type="domain" description="GST C-terminal" evidence="4">
    <location>
        <begin position="255"/>
        <end position="382"/>
    </location>
</feature>
<reference evidence="5" key="1">
    <citation type="submission" date="2021-02" db="EMBL/GenBank/DDBJ databases">
        <authorList>
            <person name="Dougan E. K."/>
            <person name="Rhodes N."/>
            <person name="Thang M."/>
            <person name="Chan C."/>
        </authorList>
    </citation>
    <scope>NUCLEOTIDE SEQUENCE</scope>
</reference>
<accession>A0A812IMN5</accession>
<evidence type="ECO:0000259" key="3">
    <source>
        <dbReference type="PROSITE" id="PS50404"/>
    </source>
</evidence>
<dbReference type="PROSITE" id="PS50405">
    <property type="entry name" value="GST_CTER"/>
    <property type="match status" value="1"/>
</dbReference>
<dbReference type="Proteomes" id="UP000649617">
    <property type="component" value="Unassembled WGS sequence"/>
</dbReference>
<comment type="caution">
    <text evidence="5">The sequence shown here is derived from an EMBL/GenBank/DDBJ whole genome shotgun (WGS) entry which is preliminary data.</text>
</comment>
<dbReference type="InterPro" id="IPR010987">
    <property type="entry name" value="Glutathione-S-Trfase_C-like"/>
</dbReference>
<name>A0A812IMN5_SYMPI</name>
<dbReference type="InterPro" id="IPR055706">
    <property type="entry name" value="Slg1/2_DUF7282"/>
</dbReference>
<evidence type="ECO:0000313" key="6">
    <source>
        <dbReference type="Proteomes" id="UP000649617"/>
    </source>
</evidence>
<dbReference type="InterPro" id="IPR040079">
    <property type="entry name" value="Glutathione_S-Trfase"/>
</dbReference>
<evidence type="ECO:0000256" key="2">
    <source>
        <dbReference type="SAM" id="MobiDB-lite"/>
    </source>
</evidence>
<dbReference type="PANTHER" id="PTHR44051:SF22">
    <property type="entry name" value="DISULFIDE-BOND OXIDOREDUCTASE YGHU"/>
    <property type="match status" value="1"/>
</dbReference>
<feature type="region of interest" description="Disordered" evidence="2">
    <location>
        <begin position="369"/>
        <end position="397"/>
    </location>
</feature>
<dbReference type="NCBIfam" id="NF008731">
    <property type="entry name" value="PRK11752.1"/>
    <property type="match status" value="1"/>
</dbReference>
<dbReference type="Pfam" id="PF13410">
    <property type="entry name" value="GST_C_2"/>
    <property type="match status" value="1"/>
</dbReference>
<feature type="domain" description="GST N-terminal" evidence="3">
    <location>
        <begin position="162"/>
        <end position="249"/>
    </location>
</feature>